<organism evidence="2 3">
    <name type="scientific">Pseudogemmobacter faecipullorum</name>
    <dbReference type="NCBI Taxonomy" id="2755041"/>
    <lineage>
        <taxon>Bacteria</taxon>
        <taxon>Pseudomonadati</taxon>
        <taxon>Pseudomonadota</taxon>
        <taxon>Alphaproteobacteria</taxon>
        <taxon>Rhodobacterales</taxon>
        <taxon>Paracoccaceae</taxon>
        <taxon>Pseudogemmobacter</taxon>
    </lineage>
</organism>
<evidence type="ECO:0000256" key="1">
    <source>
        <dbReference type="SAM" id="Phobius"/>
    </source>
</evidence>
<name>A0ABS8CRZ1_9RHOB</name>
<gene>
    <name evidence="2" type="ORF">H0485_19500</name>
</gene>
<keyword evidence="1" id="KW-1133">Transmembrane helix</keyword>
<dbReference type="Proteomes" id="UP001198571">
    <property type="component" value="Unassembled WGS sequence"/>
</dbReference>
<dbReference type="EMBL" id="JACDXX010000031">
    <property type="protein sequence ID" value="MCB5412165.1"/>
    <property type="molecule type" value="Genomic_DNA"/>
</dbReference>
<dbReference type="RefSeq" id="WP_226937589.1">
    <property type="nucleotide sequence ID" value="NZ_JACDXX010000031.1"/>
</dbReference>
<keyword evidence="1" id="KW-0472">Membrane</keyword>
<feature type="transmembrane region" description="Helical" evidence="1">
    <location>
        <begin position="21"/>
        <end position="49"/>
    </location>
</feature>
<accession>A0ABS8CRZ1</accession>
<protein>
    <submittedName>
        <fullName evidence="2">Uncharacterized protein</fullName>
    </submittedName>
</protein>
<evidence type="ECO:0000313" key="2">
    <source>
        <dbReference type="EMBL" id="MCB5412165.1"/>
    </source>
</evidence>
<keyword evidence="1" id="KW-0812">Transmembrane</keyword>
<evidence type="ECO:0000313" key="3">
    <source>
        <dbReference type="Proteomes" id="UP001198571"/>
    </source>
</evidence>
<reference evidence="2 3" key="1">
    <citation type="submission" date="2020-07" db="EMBL/GenBank/DDBJ databases">
        <title>Pseudogemmobacter sp. nov., isolated from poultry manure in Taiwan.</title>
        <authorList>
            <person name="Lin S.-Y."/>
            <person name="Tang Y.-S."/>
            <person name="Young C.-C."/>
        </authorList>
    </citation>
    <scope>NUCLEOTIDE SEQUENCE [LARGE SCALE GENOMIC DNA]</scope>
    <source>
        <strain evidence="2 3">CC-YST710</strain>
    </source>
</reference>
<comment type="caution">
    <text evidence="2">The sequence shown here is derived from an EMBL/GenBank/DDBJ whole genome shotgun (WGS) entry which is preliminary data.</text>
</comment>
<keyword evidence="3" id="KW-1185">Reference proteome</keyword>
<sequence>MMTPRQPYPEQLGKFMRRRRLVHQLEGLTVIALVFGAALLAACVGRAVLITLLNLTGPALPPGYC</sequence>
<proteinExistence type="predicted"/>